<keyword evidence="1" id="KW-0812">Transmembrane</keyword>
<evidence type="ECO:0000313" key="2">
    <source>
        <dbReference type="EMBL" id="ROT80290.1"/>
    </source>
</evidence>
<evidence type="ECO:0000313" key="3">
    <source>
        <dbReference type="Proteomes" id="UP000283509"/>
    </source>
</evidence>
<comment type="caution">
    <text evidence="2">The sequence shown here is derived from an EMBL/GenBank/DDBJ whole genome shotgun (WGS) entry which is preliminary data.</text>
</comment>
<keyword evidence="1" id="KW-0472">Membrane</keyword>
<dbReference type="AlphaFoldDB" id="A0A423TV32"/>
<feature type="transmembrane region" description="Helical" evidence="1">
    <location>
        <begin position="257"/>
        <end position="282"/>
    </location>
</feature>
<gene>
    <name evidence="2" type="ORF">C7M84_000986</name>
</gene>
<reference evidence="2 3" key="2">
    <citation type="submission" date="2019-01" db="EMBL/GenBank/DDBJ databases">
        <title>The decoding of complex shrimp genome reveals the adaptation for benthos swimmer, frequently molting mechanism and breeding impact on genome.</title>
        <authorList>
            <person name="Sun Y."/>
            <person name="Gao Y."/>
            <person name="Yu Y."/>
        </authorList>
    </citation>
    <scope>NUCLEOTIDE SEQUENCE [LARGE SCALE GENOMIC DNA]</scope>
    <source>
        <tissue evidence="2">Muscle</tissue>
    </source>
</reference>
<sequence length="283" mass="30100">MRSRIRSVTSLSQSPEGEIRVRVASSGAVERAEYVSFVSDVATTAEGHDLANTTSEYTVDVPSRGAGPWDFVVLGLGENGTLVEVGQAYVMSKVGWVSMDAEVVEVWMDDTSASFRLDTGTQKEVVLQDAGACKDTESPCYFLEVPKEPVVREHCIDITNNAEGEGERSSVMQQCGDATGNFSSLPGEVSLTLEGSDKMVVQGDFADNTTVEITIYDSATPSDILSVGATCWSSPWPPGGVEGTLLLDYDYQSAGTAVWVIVVSVLVSLLVVALVGFGIGYIV</sequence>
<proteinExistence type="predicted"/>
<keyword evidence="3" id="KW-1185">Reference proteome</keyword>
<organism evidence="2 3">
    <name type="scientific">Penaeus vannamei</name>
    <name type="common">Whiteleg shrimp</name>
    <name type="synonym">Litopenaeus vannamei</name>
    <dbReference type="NCBI Taxonomy" id="6689"/>
    <lineage>
        <taxon>Eukaryota</taxon>
        <taxon>Metazoa</taxon>
        <taxon>Ecdysozoa</taxon>
        <taxon>Arthropoda</taxon>
        <taxon>Crustacea</taxon>
        <taxon>Multicrustacea</taxon>
        <taxon>Malacostraca</taxon>
        <taxon>Eumalacostraca</taxon>
        <taxon>Eucarida</taxon>
        <taxon>Decapoda</taxon>
        <taxon>Dendrobranchiata</taxon>
        <taxon>Penaeoidea</taxon>
        <taxon>Penaeidae</taxon>
        <taxon>Penaeus</taxon>
    </lineage>
</organism>
<protein>
    <submittedName>
        <fullName evidence="2">Uncharacterized protein</fullName>
    </submittedName>
</protein>
<name>A0A423TV32_PENVA</name>
<evidence type="ECO:0000256" key="1">
    <source>
        <dbReference type="SAM" id="Phobius"/>
    </source>
</evidence>
<dbReference type="OrthoDB" id="6370062at2759"/>
<keyword evidence="1" id="KW-1133">Transmembrane helix</keyword>
<accession>A0A423TV32</accession>
<dbReference type="EMBL" id="QCYY01001135">
    <property type="protein sequence ID" value="ROT80290.1"/>
    <property type="molecule type" value="Genomic_DNA"/>
</dbReference>
<dbReference type="Proteomes" id="UP000283509">
    <property type="component" value="Unassembled WGS sequence"/>
</dbReference>
<reference evidence="2 3" key="1">
    <citation type="submission" date="2018-04" db="EMBL/GenBank/DDBJ databases">
        <authorList>
            <person name="Zhang X."/>
            <person name="Yuan J."/>
            <person name="Li F."/>
            <person name="Xiang J."/>
        </authorList>
    </citation>
    <scope>NUCLEOTIDE SEQUENCE [LARGE SCALE GENOMIC DNA]</scope>
    <source>
        <tissue evidence="2">Muscle</tissue>
    </source>
</reference>